<dbReference type="Proteomes" id="UP000735302">
    <property type="component" value="Unassembled WGS sequence"/>
</dbReference>
<keyword evidence="2" id="KW-1185">Reference proteome</keyword>
<dbReference type="EMBL" id="BLXT01002563">
    <property type="protein sequence ID" value="GFN95885.1"/>
    <property type="molecule type" value="Genomic_DNA"/>
</dbReference>
<name>A0AAV3Z9C7_9GAST</name>
<evidence type="ECO:0000313" key="1">
    <source>
        <dbReference type="EMBL" id="GFN95885.1"/>
    </source>
</evidence>
<comment type="caution">
    <text evidence="1">The sequence shown here is derived from an EMBL/GenBank/DDBJ whole genome shotgun (WGS) entry which is preliminary data.</text>
</comment>
<reference evidence="1 2" key="1">
    <citation type="journal article" date="2021" name="Elife">
        <title>Chloroplast acquisition without the gene transfer in kleptoplastic sea slugs, Plakobranchus ocellatus.</title>
        <authorList>
            <person name="Maeda T."/>
            <person name="Takahashi S."/>
            <person name="Yoshida T."/>
            <person name="Shimamura S."/>
            <person name="Takaki Y."/>
            <person name="Nagai Y."/>
            <person name="Toyoda A."/>
            <person name="Suzuki Y."/>
            <person name="Arimoto A."/>
            <person name="Ishii H."/>
            <person name="Satoh N."/>
            <person name="Nishiyama T."/>
            <person name="Hasebe M."/>
            <person name="Maruyama T."/>
            <person name="Minagawa J."/>
            <person name="Obokata J."/>
            <person name="Shigenobu S."/>
        </authorList>
    </citation>
    <scope>NUCLEOTIDE SEQUENCE [LARGE SCALE GENOMIC DNA]</scope>
</reference>
<organism evidence="1 2">
    <name type="scientific">Plakobranchus ocellatus</name>
    <dbReference type="NCBI Taxonomy" id="259542"/>
    <lineage>
        <taxon>Eukaryota</taxon>
        <taxon>Metazoa</taxon>
        <taxon>Spiralia</taxon>
        <taxon>Lophotrochozoa</taxon>
        <taxon>Mollusca</taxon>
        <taxon>Gastropoda</taxon>
        <taxon>Heterobranchia</taxon>
        <taxon>Euthyneura</taxon>
        <taxon>Panpulmonata</taxon>
        <taxon>Sacoglossa</taxon>
        <taxon>Placobranchoidea</taxon>
        <taxon>Plakobranchidae</taxon>
        <taxon>Plakobranchus</taxon>
    </lineage>
</organism>
<sequence>MGVKVFMESRLELIPFHIAGERSTATPYLFLPNSVFSASPCLITSSSSDLRSDGPFGVCIQPVHNEMISGFQALRQARAPVAGLKPAAAGSLQISGRTR</sequence>
<accession>A0AAV3Z9C7</accession>
<evidence type="ECO:0000313" key="2">
    <source>
        <dbReference type="Proteomes" id="UP000735302"/>
    </source>
</evidence>
<protein>
    <submittedName>
        <fullName evidence="1">Uncharacterized protein</fullName>
    </submittedName>
</protein>
<gene>
    <name evidence="1" type="ORF">PoB_002239100</name>
</gene>
<dbReference type="AlphaFoldDB" id="A0AAV3Z9C7"/>
<proteinExistence type="predicted"/>